<keyword evidence="2" id="KW-1185">Reference proteome</keyword>
<proteinExistence type="predicted"/>
<accession>A0A5B7KG41</accession>
<sequence length="50" mass="6075">MIKRNKFQYINSFNTGTHFYLEVCVRLDHFIDISKCLWSSEDEWPQSSLF</sequence>
<gene>
    <name evidence="1" type="ORF">E2C01_099728</name>
</gene>
<protein>
    <submittedName>
        <fullName evidence="1">Uncharacterized protein</fullName>
    </submittedName>
</protein>
<evidence type="ECO:0000313" key="1">
    <source>
        <dbReference type="EMBL" id="MPD04059.1"/>
    </source>
</evidence>
<dbReference type="AlphaFoldDB" id="A0A5B7KG41"/>
<dbReference type="EMBL" id="VSRR010139256">
    <property type="protein sequence ID" value="MPD04059.1"/>
    <property type="molecule type" value="Genomic_DNA"/>
</dbReference>
<reference evidence="1 2" key="1">
    <citation type="submission" date="2019-05" db="EMBL/GenBank/DDBJ databases">
        <title>Another draft genome of Portunus trituberculatus and its Hox gene families provides insights of decapod evolution.</title>
        <authorList>
            <person name="Jeong J.-H."/>
            <person name="Song I."/>
            <person name="Kim S."/>
            <person name="Choi T."/>
            <person name="Kim D."/>
            <person name="Ryu S."/>
            <person name="Kim W."/>
        </authorList>
    </citation>
    <scope>NUCLEOTIDE SEQUENCE [LARGE SCALE GENOMIC DNA]</scope>
    <source>
        <tissue evidence="1">Muscle</tissue>
    </source>
</reference>
<name>A0A5B7KG41_PORTR</name>
<comment type="caution">
    <text evidence="1">The sequence shown here is derived from an EMBL/GenBank/DDBJ whole genome shotgun (WGS) entry which is preliminary data.</text>
</comment>
<organism evidence="1 2">
    <name type="scientific">Portunus trituberculatus</name>
    <name type="common">Swimming crab</name>
    <name type="synonym">Neptunus trituberculatus</name>
    <dbReference type="NCBI Taxonomy" id="210409"/>
    <lineage>
        <taxon>Eukaryota</taxon>
        <taxon>Metazoa</taxon>
        <taxon>Ecdysozoa</taxon>
        <taxon>Arthropoda</taxon>
        <taxon>Crustacea</taxon>
        <taxon>Multicrustacea</taxon>
        <taxon>Malacostraca</taxon>
        <taxon>Eumalacostraca</taxon>
        <taxon>Eucarida</taxon>
        <taxon>Decapoda</taxon>
        <taxon>Pleocyemata</taxon>
        <taxon>Brachyura</taxon>
        <taxon>Eubrachyura</taxon>
        <taxon>Portunoidea</taxon>
        <taxon>Portunidae</taxon>
        <taxon>Portuninae</taxon>
        <taxon>Portunus</taxon>
    </lineage>
</organism>
<evidence type="ECO:0000313" key="2">
    <source>
        <dbReference type="Proteomes" id="UP000324222"/>
    </source>
</evidence>
<dbReference type="Proteomes" id="UP000324222">
    <property type="component" value="Unassembled WGS sequence"/>
</dbReference>